<dbReference type="InterPro" id="IPR022398">
    <property type="entry name" value="Peptidase_S8_His-AS"/>
</dbReference>
<name>A0A7Y9GM98_9MICO</name>
<dbReference type="EMBL" id="JACCBV010000001">
    <property type="protein sequence ID" value="NYE19049.1"/>
    <property type="molecule type" value="Genomic_DNA"/>
</dbReference>
<dbReference type="PANTHER" id="PTHR43806">
    <property type="entry name" value="PEPTIDASE S8"/>
    <property type="match status" value="1"/>
</dbReference>
<dbReference type="InterPro" id="IPR050131">
    <property type="entry name" value="Peptidase_S8_subtilisin-like"/>
</dbReference>
<comment type="similarity">
    <text evidence="1 9 10">Belongs to the peptidase S8 family.</text>
</comment>
<dbReference type="Gene3D" id="3.50.30.30">
    <property type="match status" value="1"/>
</dbReference>
<evidence type="ECO:0000256" key="2">
    <source>
        <dbReference type="ARBA" id="ARBA00022512"/>
    </source>
</evidence>
<evidence type="ECO:0000256" key="10">
    <source>
        <dbReference type="RuleBase" id="RU003355"/>
    </source>
</evidence>
<feature type="active site" description="Charge relay system" evidence="8 9">
    <location>
        <position position="232"/>
    </location>
</feature>
<dbReference type="PANTHER" id="PTHR43806:SF65">
    <property type="entry name" value="SERINE PROTEASE APRX"/>
    <property type="match status" value="1"/>
</dbReference>
<keyword evidence="4 9" id="KW-0645">Protease</keyword>
<evidence type="ECO:0000256" key="5">
    <source>
        <dbReference type="ARBA" id="ARBA00022729"/>
    </source>
</evidence>
<evidence type="ECO:0000256" key="6">
    <source>
        <dbReference type="ARBA" id="ARBA00022801"/>
    </source>
</evidence>
<dbReference type="PRINTS" id="PR00723">
    <property type="entry name" value="SUBTILISIN"/>
</dbReference>
<feature type="active site" description="Charge relay system" evidence="8 9">
    <location>
        <position position="265"/>
    </location>
</feature>
<dbReference type="Proteomes" id="UP000576969">
    <property type="component" value="Unassembled WGS sequence"/>
</dbReference>
<gene>
    <name evidence="14" type="ORF">BJ991_001077</name>
</gene>
<dbReference type="InterPro" id="IPR003137">
    <property type="entry name" value="PA_domain"/>
</dbReference>
<keyword evidence="7 9" id="KW-0720">Serine protease</keyword>
<evidence type="ECO:0000313" key="14">
    <source>
        <dbReference type="EMBL" id="NYE19049.1"/>
    </source>
</evidence>
<dbReference type="PROSITE" id="PS00137">
    <property type="entry name" value="SUBTILASE_HIS"/>
    <property type="match status" value="1"/>
</dbReference>
<protein>
    <submittedName>
        <fullName evidence="14">Subtilisin family serine protease</fullName>
    </submittedName>
</protein>
<keyword evidence="6 9" id="KW-0378">Hydrolase</keyword>
<dbReference type="PROSITE" id="PS51892">
    <property type="entry name" value="SUBTILASE"/>
    <property type="match status" value="1"/>
</dbReference>
<dbReference type="PROSITE" id="PS00138">
    <property type="entry name" value="SUBTILASE_SER"/>
    <property type="match status" value="1"/>
</dbReference>
<sequence>MRVRSTIRTVLAGVAVSAVAVGGFPVVATAADPETTSAEQPFAAHAPDAPQPVTLITGDRVTLIDGPDGEPLVSFEAAPRDDGRPVSYSTFGRDDHIFVVPSDIAGLVPEKLDLNLFDITALQQLSAGGADSLPVIVRTGSSDAARTPSPDWSALGVEADTALESISAVAGDVPAEGAPRLVEAVEGSHAVEKVWLDAPIAVSDAESMPQIGAPAAWSAGLDGSGVTVAVLDTGIDTTHPDLDGGVVVLERDFTGSGTPVDQAGHGTHVASIIAGSGEASGGVYRGVAPGAHLLNGRVLNAQGQGETSWVIDAMEWAASNGADIINMSLGVRGEYTDGTDPGAMAVNSISERYGTLVVIAAGNEGSYMPGTVTTPGTADRALTVGAVDDNDAIASFSSIGPRFGDGAVKPDVVAPGTDIIAARAAGTNPPFPVDDYYTFDSGTSMAAPHVAGAAAIVKSARPTLSGDALKQVLMSSAQPAGNPVFSEGAGRIWIPGAIAQSVYASSGSLSFGVFLSPRDTQAPRTKTVTYTNTTGTDTTLELDLTAEQSDGSPAPDGMVTAAVEAVTVPAFGSASVEVTIDPQAGDPGVYTGVLTAAGAGTPPVRTVLGYTVEQNMSVLRIEAFQHGGEPAGLSSQGMIHGVDDPEFNQFFSFTDGVAEVRVPRGRYAVLGQLLDSAGPTALFIEGFTSFSYDVDLNTDQKVVLEADEALPVEIKTEEKSRPWSLDETIMRDLPGRGYQVSTSISTGISIVDGGLDLDLAVLTNHDPDFGAQTVHTRYIMNQPLLDATVSAKGKKIDVARELNYGILSPKHIGDLSAPLVHAGTGTPAELTAAGVRGAVALVEDRREPDLNAQAQDAFDAGAVAVIVYGSTPGAFFESVDFRHLNTMSEKVLPTLTLSRDAGLELVELTKTGKATLTGTGREDPGYQYALGYIEDGDPESLSYRADARNTAQVELDVRGFLDGARTIEYATMIGGGIYTGFPYLFTGPLPDRTVYYSTEPDITFHRTVKPAEYLGVSPAEFAGAPRTYEPGQRTTETMLAQVHHGGFRSSPATPPEASVFRDGDDLFVDLPYRVDDDGHAQTWGPDQDTTSRFRVWAGDALLLDSEYANGSGLVPAEQTVYRMLLETSRDVEWWPQSTAVSSEWVFSSSTTSDATVLPLLQVDYGVEGLDDLNSDDRRSELKLSVSH</sequence>
<accession>A0A7Y9GM98</accession>
<evidence type="ECO:0000256" key="4">
    <source>
        <dbReference type="ARBA" id="ARBA00022670"/>
    </source>
</evidence>
<organism evidence="14 15">
    <name type="scientific">Microbacterium immunditiarum</name>
    <dbReference type="NCBI Taxonomy" id="337480"/>
    <lineage>
        <taxon>Bacteria</taxon>
        <taxon>Bacillati</taxon>
        <taxon>Actinomycetota</taxon>
        <taxon>Actinomycetes</taxon>
        <taxon>Micrococcales</taxon>
        <taxon>Microbacteriaceae</taxon>
        <taxon>Microbacterium</taxon>
    </lineage>
</organism>
<dbReference type="Pfam" id="PF02225">
    <property type="entry name" value="PA"/>
    <property type="match status" value="1"/>
</dbReference>
<dbReference type="SUPFAM" id="SSF52025">
    <property type="entry name" value="PA domain"/>
    <property type="match status" value="1"/>
</dbReference>
<dbReference type="InterPro" id="IPR000209">
    <property type="entry name" value="Peptidase_S8/S53_dom"/>
</dbReference>
<dbReference type="SUPFAM" id="SSF52743">
    <property type="entry name" value="Subtilisin-like"/>
    <property type="match status" value="1"/>
</dbReference>
<dbReference type="InterPro" id="IPR015500">
    <property type="entry name" value="Peptidase_S8_subtilisin-rel"/>
</dbReference>
<dbReference type="Gene3D" id="3.40.50.200">
    <property type="entry name" value="Peptidase S8/S53 domain"/>
    <property type="match status" value="1"/>
</dbReference>
<evidence type="ECO:0000313" key="15">
    <source>
        <dbReference type="Proteomes" id="UP000576969"/>
    </source>
</evidence>
<dbReference type="GO" id="GO:0006508">
    <property type="term" value="P:proteolysis"/>
    <property type="evidence" value="ECO:0007669"/>
    <property type="project" value="UniProtKB-KW"/>
</dbReference>
<feature type="signal peptide" evidence="11">
    <location>
        <begin position="1"/>
        <end position="30"/>
    </location>
</feature>
<evidence type="ECO:0000256" key="7">
    <source>
        <dbReference type="ARBA" id="ARBA00022825"/>
    </source>
</evidence>
<dbReference type="InterPro" id="IPR036852">
    <property type="entry name" value="Peptidase_S8/S53_dom_sf"/>
</dbReference>
<evidence type="ECO:0000256" key="11">
    <source>
        <dbReference type="SAM" id="SignalP"/>
    </source>
</evidence>
<dbReference type="AlphaFoldDB" id="A0A7Y9GM98"/>
<dbReference type="GO" id="GO:0004252">
    <property type="term" value="F:serine-type endopeptidase activity"/>
    <property type="evidence" value="ECO:0007669"/>
    <property type="project" value="UniProtKB-UniRule"/>
</dbReference>
<dbReference type="PROSITE" id="PS00136">
    <property type="entry name" value="SUBTILASE_ASP"/>
    <property type="match status" value="1"/>
</dbReference>
<feature type="domain" description="Peptidase S8/S53" evidence="12">
    <location>
        <begin position="223"/>
        <end position="487"/>
    </location>
</feature>
<evidence type="ECO:0000256" key="8">
    <source>
        <dbReference type="PIRSR" id="PIRSR615500-1"/>
    </source>
</evidence>
<dbReference type="InterPro" id="IPR023827">
    <property type="entry name" value="Peptidase_S8_Asp-AS"/>
</dbReference>
<keyword evidence="3" id="KW-0964">Secreted</keyword>
<evidence type="ECO:0000256" key="1">
    <source>
        <dbReference type="ARBA" id="ARBA00011073"/>
    </source>
</evidence>
<feature type="chain" id="PRO_5031441480" evidence="11">
    <location>
        <begin position="31"/>
        <end position="1187"/>
    </location>
</feature>
<keyword evidence="2" id="KW-0134">Cell wall</keyword>
<proteinExistence type="inferred from homology"/>
<evidence type="ECO:0000259" key="12">
    <source>
        <dbReference type="Pfam" id="PF00082"/>
    </source>
</evidence>
<feature type="active site" description="Charge relay system" evidence="8 9">
    <location>
        <position position="444"/>
    </location>
</feature>
<dbReference type="Pfam" id="PF00082">
    <property type="entry name" value="Peptidase_S8"/>
    <property type="match status" value="1"/>
</dbReference>
<evidence type="ECO:0000259" key="13">
    <source>
        <dbReference type="Pfam" id="PF02225"/>
    </source>
</evidence>
<evidence type="ECO:0000256" key="3">
    <source>
        <dbReference type="ARBA" id="ARBA00022525"/>
    </source>
</evidence>
<comment type="caution">
    <text evidence="14">The sequence shown here is derived from an EMBL/GenBank/DDBJ whole genome shotgun (WGS) entry which is preliminary data.</text>
</comment>
<keyword evidence="5 11" id="KW-0732">Signal</keyword>
<reference evidence="14 15" key="1">
    <citation type="submission" date="2020-07" db="EMBL/GenBank/DDBJ databases">
        <title>Sequencing the genomes of 1000 actinobacteria strains.</title>
        <authorList>
            <person name="Klenk H.-P."/>
        </authorList>
    </citation>
    <scope>NUCLEOTIDE SEQUENCE [LARGE SCALE GENOMIC DNA]</scope>
    <source>
        <strain evidence="14 15">DSM 24662</strain>
    </source>
</reference>
<dbReference type="RefSeq" id="WP_179488128.1">
    <property type="nucleotide sequence ID" value="NZ_JACCBV010000001.1"/>
</dbReference>
<dbReference type="InterPro" id="IPR046450">
    <property type="entry name" value="PA_dom_sf"/>
</dbReference>
<keyword evidence="15" id="KW-1185">Reference proteome</keyword>
<dbReference type="InterPro" id="IPR023828">
    <property type="entry name" value="Peptidase_S8_Ser-AS"/>
</dbReference>
<feature type="domain" description="PA" evidence="13">
    <location>
        <begin position="816"/>
        <end position="905"/>
    </location>
</feature>
<evidence type="ECO:0000256" key="9">
    <source>
        <dbReference type="PROSITE-ProRule" id="PRU01240"/>
    </source>
</evidence>